<dbReference type="PANTHER" id="PTHR24201:SF15">
    <property type="entry name" value="ANKYRIN REPEAT DOMAIN-CONTAINING PROTEIN 66"/>
    <property type="match status" value="1"/>
</dbReference>
<evidence type="ECO:0000313" key="5">
    <source>
        <dbReference type="Proteomes" id="UP000664203"/>
    </source>
</evidence>
<dbReference type="EMBL" id="CAJPDR010001129">
    <property type="protein sequence ID" value="CAF9943587.1"/>
    <property type="molecule type" value="Genomic_DNA"/>
</dbReference>
<accession>A0A8H3JAG9</accession>
<dbReference type="AlphaFoldDB" id="A0A8H3JAG9"/>
<dbReference type="Pfam" id="PF12796">
    <property type="entry name" value="Ank_2"/>
    <property type="match status" value="1"/>
</dbReference>
<evidence type="ECO:0000313" key="4">
    <source>
        <dbReference type="EMBL" id="CAF9943587.1"/>
    </source>
</evidence>
<dbReference type="SUPFAM" id="SSF48403">
    <property type="entry name" value="Ankyrin repeat"/>
    <property type="match status" value="1"/>
</dbReference>
<feature type="repeat" description="ANK" evidence="3">
    <location>
        <begin position="463"/>
        <end position="495"/>
    </location>
</feature>
<reference evidence="4" key="1">
    <citation type="submission" date="2021-03" db="EMBL/GenBank/DDBJ databases">
        <authorList>
            <person name="Tagirdzhanova G."/>
        </authorList>
    </citation>
    <scope>NUCLEOTIDE SEQUENCE</scope>
</reference>
<dbReference type="PANTHER" id="PTHR24201">
    <property type="entry name" value="ANK_REP_REGION DOMAIN-CONTAINING PROTEIN"/>
    <property type="match status" value="1"/>
</dbReference>
<evidence type="ECO:0008006" key="6">
    <source>
        <dbReference type="Google" id="ProtNLM"/>
    </source>
</evidence>
<proteinExistence type="predicted"/>
<feature type="repeat" description="ANK" evidence="3">
    <location>
        <begin position="592"/>
        <end position="624"/>
    </location>
</feature>
<dbReference type="PROSITE" id="PS50088">
    <property type="entry name" value="ANK_REPEAT"/>
    <property type="match status" value="3"/>
</dbReference>
<protein>
    <recommendedName>
        <fullName evidence="6">Fungal N-terminal domain-containing protein</fullName>
    </recommendedName>
</protein>
<dbReference type="PROSITE" id="PS50297">
    <property type="entry name" value="ANK_REP_REGION"/>
    <property type="match status" value="2"/>
</dbReference>
<evidence type="ECO:0000256" key="3">
    <source>
        <dbReference type="PROSITE-ProRule" id="PRU00023"/>
    </source>
</evidence>
<dbReference type="SMART" id="SM00248">
    <property type="entry name" value="ANK"/>
    <property type="match status" value="7"/>
</dbReference>
<comment type="caution">
    <text evidence="4">The sequence shown here is derived from an EMBL/GenBank/DDBJ whole genome shotgun (WGS) entry which is preliminary data.</text>
</comment>
<name>A0A8H3JAG9_9LECA</name>
<organism evidence="4 5">
    <name type="scientific">Alectoria fallacina</name>
    <dbReference type="NCBI Taxonomy" id="1903189"/>
    <lineage>
        <taxon>Eukaryota</taxon>
        <taxon>Fungi</taxon>
        <taxon>Dikarya</taxon>
        <taxon>Ascomycota</taxon>
        <taxon>Pezizomycotina</taxon>
        <taxon>Lecanoromycetes</taxon>
        <taxon>OSLEUM clade</taxon>
        <taxon>Lecanoromycetidae</taxon>
        <taxon>Lecanorales</taxon>
        <taxon>Lecanorineae</taxon>
        <taxon>Parmeliaceae</taxon>
        <taxon>Alectoria</taxon>
    </lineage>
</organism>
<dbReference type="Proteomes" id="UP000664203">
    <property type="component" value="Unassembled WGS sequence"/>
</dbReference>
<gene>
    <name evidence="4" type="ORF">ALECFALPRED_000721</name>
</gene>
<dbReference type="InterPro" id="IPR050776">
    <property type="entry name" value="Ank_Repeat/CDKN_Inhibitor"/>
</dbReference>
<dbReference type="Gene3D" id="1.25.40.20">
    <property type="entry name" value="Ankyrin repeat-containing domain"/>
    <property type="match status" value="1"/>
</dbReference>
<keyword evidence="5" id="KW-1185">Reference proteome</keyword>
<evidence type="ECO:0000256" key="1">
    <source>
        <dbReference type="ARBA" id="ARBA00022737"/>
    </source>
</evidence>
<dbReference type="InterPro" id="IPR002110">
    <property type="entry name" value="Ankyrin_rpt"/>
</dbReference>
<evidence type="ECO:0000256" key="2">
    <source>
        <dbReference type="ARBA" id="ARBA00023043"/>
    </source>
</evidence>
<feature type="repeat" description="ANK" evidence="3">
    <location>
        <begin position="526"/>
        <end position="558"/>
    </location>
</feature>
<keyword evidence="2 3" id="KW-0040">ANK repeat</keyword>
<dbReference type="InterPro" id="IPR036770">
    <property type="entry name" value="Ankyrin_rpt-contain_sf"/>
</dbReference>
<sequence>MDPLSITVSIIAIIGAIETTGKGIASLRKIRDGPKELARLLREIDELHDVLLQINSVLDGLQLEPANQEGTHRGRTIEWIREQVGKADETMIELDRLGQACSKTSNSGQVECSRRRWQQNRKKATTLLSDVQSIRGKLLSSLAILNLSSTIRLENSTREVVLNQQQATQILSALVGPNIAQHSRIERALSDIQGVAEGHELDQSEGASSNAQPVIQPANIRTIASDNEVEQPEISTPSTTMLPYDFRSLQDRPSGSIVYRFPSWFWNRLMAITLSFIPICGPEINVRFPRVVMPSKLYLFAMHGDINGVKTLFTEGAASPWDVNERGSSALYVSHTDFTLASFPVLWRPFDIYVISSDLLNDAQFAAISGDVGLCRFLIEQGADPVFENQYHTSPVSLAWERILSNEVKPDKAAEFAASFGRMDYINTLQFKPLHKAVLRLVPLPLGPLLDCSTSDINVQDREGRTGLAWATTRDDMDSSRLLLGHGADVNKCDNRGFSPIHSAKSLPSLKLLLDHKADVMSKTEVGATPLHFVSRYGRHEMIEAMVEAHADPNASDADDTPLICSTYDHQPKSTETLLRLGADPNLAAKRSGLRALHSAVSDNQYDIIRQLLLYDADCTLTAEKERTLLHLAAIHGDDTTMDILSQARLMGVDAEARDSLGKTAREYFEERSEESRPNVIKDAFRTLLDTL</sequence>
<dbReference type="OrthoDB" id="539213at2759"/>
<keyword evidence="1" id="KW-0677">Repeat</keyword>